<proteinExistence type="predicted"/>
<accession>A0A6I0EY64</accession>
<keyword evidence="2" id="KW-1185">Reference proteome</keyword>
<dbReference type="Proteomes" id="UP000432715">
    <property type="component" value="Unassembled WGS sequence"/>
</dbReference>
<reference evidence="1 2" key="1">
    <citation type="submission" date="2019-10" db="EMBL/GenBank/DDBJ databases">
        <title>Alkaliphilus serpentinus sp. nov. and Alkaliphilus pronyensis sp. nov., two novel anaerobic alkaliphilic species isolated from the serpentinized-hosted hydrothermal field of the Prony Bay (New Caledonia).</title>
        <authorList>
            <person name="Postec A."/>
        </authorList>
    </citation>
    <scope>NUCLEOTIDE SEQUENCE [LARGE SCALE GENOMIC DNA]</scope>
    <source>
        <strain evidence="1 2">LacV</strain>
    </source>
</reference>
<sequence length="225" mass="25829">MNVNLKGISEHMLQLGLGALAHANRHSGYSNMLNDSWSDLAVLQAAHSAEILIKARIAEEHPLLIFEQLPKAKQLTSDRVSIEDLFKNGKTIQWSDLPERLYLSTGIELPNVDVFKEFGKLRNGIQHFASVSDKPTSWETYNFVFKVIDPFIYDCWGLYAVDYDEDFDSQEHFPASLLRNEILFNVSPSIVSSSDYWDVDWQTLNEGYVEEMKQRIEDAKQLILE</sequence>
<dbReference type="OrthoDB" id="572174at2"/>
<organism evidence="1 2">
    <name type="scientific">Alkaliphilus pronyensis</name>
    <dbReference type="NCBI Taxonomy" id="1482732"/>
    <lineage>
        <taxon>Bacteria</taxon>
        <taxon>Bacillati</taxon>
        <taxon>Bacillota</taxon>
        <taxon>Clostridia</taxon>
        <taxon>Peptostreptococcales</taxon>
        <taxon>Natronincolaceae</taxon>
        <taxon>Alkaliphilus</taxon>
    </lineage>
</organism>
<dbReference type="AlphaFoldDB" id="A0A6I0EY64"/>
<gene>
    <name evidence="1" type="ORF">F8154_11035</name>
</gene>
<evidence type="ECO:0000313" key="2">
    <source>
        <dbReference type="Proteomes" id="UP000432715"/>
    </source>
</evidence>
<dbReference type="EMBL" id="WBZC01000043">
    <property type="protein sequence ID" value="KAB3532927.1"/>
    <property type="molecule type" value="Genomic_DNA"/>
</dbReference>
<comment type="caution">
    <text evidence="1">The sequence shown here is derived from an EMBL/GenBank/DDBJ whole genome shotgun (WGS) entry which is preliminary data.</text>
</comment>
<dbReference type="RefSeq" id="WP_151861671.1">
    <property type="nucleotide sequence ID" value="NZ_WBZC01000043.1"/>
</dbReference>
<name>A0A6I0EY64_9FIRM</name>
<evidence type="ECO:0000313" key="1">
    <source>
        <dbReference type="EMBL" id="KAB3532927.1"/>
    </source>
</evidence>
<protein>
    <submittedName>
        <fullName evidence="1">Uncharacterized protein</fullName>
    </submittedName>
</protein>